<dbReference type="Proteomes" id="UP001201812">
    <property type="component" value="Unassembled WGS sequence"/>
</dbReference>
<evidence type="ECO:0000313" key="2">
    <source>
        <dbReference type="EMBL" id="KAI1700734.1"/>
    </source>
</evidence>
<proteinExistence type="predicted"/>
<name>A0AAD4MN97_9BILA</name>
<evidence type="ECO:0000313" key="3">
    <source>
        <dbReference type="Proteomes" id="UP001201812"/>
    </source>
</evidence>
<sequence>MVSIQIAMVAVIFLAYGALDSNANPGDCDIKKCPPEYPQLAEKLCECYTTSDCFIACPEGKSAVDFETGLFCTCVDNDKLSK</sequence>
<feature type="chain" id="PRO_5042009033" evidence="1">
    <location>
        <begin position="24"/>
        <end position="82"/>
    </location>
</feature>
<evidence type="ECO:0000256" key="1">
    <source>
        <dbReference type="SAM" id="SignalP"/>
    </source>
</evidence>
<keyword evidence="3" id="KW-1185">Reference proteome</keyword>
<comment type="caution">
    <text evidence="2">The sequence shown here is derived from an EMBL/GenBank/DDBJ whole genome shotgun (WGS) entry which is preliminary data.</text>
</comment>
<organism evidence="2 3">
    <name type="scientific">Ditylenchus destructor</name>
    <dbReference type="NCBI Taxonomy" id="166010"/>
    <lineage>
        <taxon>Eukaryota</taxon>
        <taxon>Metazoa</taxon>
        <taxon>Ecdysozoa</taxon>
        <taxon>Nematoda</taxon>
        <taxon>Chromadorea</taxon>
        <taxon>Rhabditida</taxon>
        <taxon>Tylenchina</taxon>
        <taxon>Tylenchomorpha</taxon>
        <taxon>Sphaerularioidea</taxon>
        <taxon>Anguinidae</taxon>
        <taxon>Anguininae</taxon>
        <taxon>Ditylenchus</taxon>
    </lineage>
</organism>
<keyword evidence="1" id="KW-0732">Signal</keyword>
<feature type="signal peptide" evidence="1">
    <location>
        <begin position="1"/>
        <end position="23"/>
    </location>
</feature>
<gene>
    <name evidence="2" type="ORF">DdX_16543</name>
</gene>
<dbReference type="AlphaFoldDB" id="A0AAD4MN97"/>
<reference evidence="2" key="1">
    <citation type="submission" date="2022-01" db="EMBL/GenBank/DDBJ databases">
        <title>Genome Sequence Resource for Two Populations of Ditylenchus destructor, the Migratory Endoparasitic Phytonematode.</title>
        <authorList>
            <person name="Zhang H."/>
            <person name="Lin R."/>
            <person name="Xie B."/>
        </authorList>
    </citation>
    <scope>NUCLEOTIDE SEQUENCE</scope>
    <source>
        <strain evidence="2">BazhouSP</strain>
    </source>
</reference>
<accession>A0AAD4MN97</accession>
<dbReference type="EMBL" id="JAKKPZ010000136">
    <property type="protein sequence ID" value="KAI1700734.1"/>
    <property type="molecule type" value="Genomic_DNA"/>
</dbReference>
<protein>
    <submittedName>
        <fullName evidence="2">Uncharacterized protein</fullName>
    </submittedName>
</protein>